<keyword evidence="13" id="KW-1185">Reference proteome</keyword>
<keyword evidence="3" id="KW-0645">Protease</keyword>
<gene>
    <name evidence="12" type="ORF">GSLYS_00020948001</name>
</gene>
<dbReference type="PRINTS" id="PR00786">
    <property type="entry name" value="NEPRILYSIN"/>
</dbReference>
<evidence type="ECO:0000256" key="8">
    <source>
        <dbReference type="SAM" id="MobiDB-lite"/>
    </source>
</evidence>
<dbReference type="InterPro" id="IPR018497">
    <property type="entry name" value="Peptidase_M13_C"/>
</dbReference>
<keyword evidence="7" id="KW-0482">Metalloprotease</keyword>
<protein>
    <recommendedName>
        <fullName evidence="14">Peptidase M13 N-terminal domain-containing protein</fullName>
    </recommendedName>
</protein>
<evidence type="ECO:0000259" key="10">
    <source>
        <dbReference type="Pfam" id="PF01431"/>
    </source>
</evidence>
<feature type="compositionally biased region" description="Acidic residues" evidence="8">
    <location>
        <begin position="1"/>
        <end position="10"/>
    </location>
</feature>
<evidence type="ECO:0000313" key="12">
    <source>
        <dbReference type="EMBL" id="CAL1547631.1"/>
    </source>
</evidence>
<feature type="domain" description="Peptidase M13 C-terminal" evidence="10">
    <location>
        <begin position="602"/>
        <end position="687"/>
    </location>
</feature>
<dbReference type="GO" id="GO:0004222">
    <property type="term" value="F:metalloendopeptidase activity"/>
    <property type="evidence" value="ECO:0007669"/>
    <property type="project" value="InterPro"/>
</dbReference>
<keyword evidence="4" id="KW-0479">Metal-binding</keyword>
<feature type="compositionally biased region" description="Pro residues" evidence="8">
    <location>
        <begin position="22"/>
        <end position="38"/>
    </location>
</feature>
<dbReference type="CDD" id="cd08662">
    <property type="entry name" value="M13"/>
    <property type="match status" value="1"/>
</dbReference>
<dbReference type="InterPro" id="IPR024079">
    <property type="entry name" value="MetalloPept_cat_dom_sf"/>
</dbReference>
<dbReference type="Gene3D" id="3.40.390.10">
    <property type="entry name" value="Collagenase (Catalytic Domain)"/>
    <property type="match status" value="1"/>
</dbReference>
<dbReference type="InterPro" id="IPR042089">
    <property type="entry name" value="Peptidase_M13_dom_2"/>
</dbReference>
<accession>A0AAV2IMW0</accession>
<feature type="compositionally biased region" description="Pro residues" evidence="8">
    <location>
        <begin position="46"/>
        <end position="57"/>
    </location>
</feature>
<dbReference type="AlphaFoldDB" id="A0AAV2IMW0"/>
<sequence length="688" mass="77042">MGEKTDEDAEFSPAKEASPVSAPSPAPPPPPPPPPPAATPKVSKPAPAPAKPGPATAPPHSSAKRPVEPECTFCGVLCSILTNFGYFIWLVLVILQLLTILACSLFLLLVHSDLGDLLAAYQPPCVTKKCIETSGSILGKMNLSSDPCTDMYEYACGNHDSRAILGVEETSFSTLDGTSKQIKKELHKLLESTDTKIEGQVSSALAKAKTYYESCMDRFKIRNQSLSKLQRLINDNGSWNLTTHGINPWNSSTWSLQASLVKMHKLDTGVLFDTVVRPNIRDTDRYIVMLLPARYSAKDELLESQAGIDTLVAATVNTVQTFSGDDDVDRGKIEALYEFEKQLYELTRKQNTMTNPPSLTENLTATTLDKLQDTLGSMIDLKAYLKELVGGTKQFTAETEIVAGPTVFYASLQKLVAGTEKEVLANYLIWHMITQHLEYLSEYFIQPLLPTITRGDRVSSLAPVKERCFAQTEQVFGLALGALYVKENVRPELKEKVMNFLKEIKKQFMDGLKKQEWLDNDSRTKVSRKAEIMTANLGYPDWILDPIKLDQFYKQFNIQKSEYLYNYVSARTALKQHKMQRYSKPVDRSEWDMDVSPYGVKAVYDTHMNGITVPAGLFRAPLYVPSVSEAHAYGSVGSILGREFLRGFDTTRVMYDQDGEYYQLLSPDIHERFAERTACLVEQYDKFQ</sequence>
<dbReference type="GO" id="GO:0016485">
    <property type="term" value="P:protein processing"/>
    <property type="evidence" value="ECO:0007669"/>
    <property type="project" value="TreeGrafter"/>
</dbReference>
<keyword evidence="9" id="KW-0472">Membrane</keyword>
<evidence type="ECO:0000256" key="7">
    <source>
        <dbReference type="ARBA" id="ARBA00023049"/>
    </source>
</evidence>
<evidence type="ECO:0000256" key="4">
    <source>
        <dbReference type="ARBA" id="ARBA00022723"/>
    </source>
</evidence>
<dbReference type="PANTHER" id="PTHR11733:SF167">
    <property type="entry name" value="FI17812P1-RELATED"/>
    <property type="match status" value="1"/>
</dbReference>
<evidence type="ECO:0000256" key="2">
    <source>
        <dbReference type="ARBA" id="ARBA00007357"/>
    </source>
</evidence>
<feature type="compositionally biased region" description="Low complexity" evidence="8">
    <location>
        <begin position="12"/>
        <end position="21"/>
    </location>
</feature>
<evidence type="ECO:0008006" key="14">
    <source>
        <dbReference type="Google" id="ProtNLM"/>
    </source>
</evidence>
<keyword evidence="5" id="KW-0378">Hydrolase</keyword>
<keyword evidence="9" id="KW-0812">Transmembrane</keyword>
<dbReference type="SUPFAM" id="SSF55486">
    <property type="entry name" value="Metalloproteases ('zincins'), catalytic domain"/>
    <property type="match status" value="1"/>
</dbReference>
<evidence type="ECO:0000256" key="9">
    <source>
        <dbReference type="SAM" id="Phobius"/>
    </source>
</evidence>
<feature type="non-terminal residue" evidence="12">
    <location>
        <position position="688"/>
    </location>
</feature>
<dbReference type="PROSITE" id="PS51885">
    <property type="entry name" value="NEPRILYSIN"/>
    <property type="match status" value="1"/>
</dbReference>
<keyword evidence="9" id="KW-1133">Transmembrane helix</keyword>
<dbReference type="Gene3D" id="1.10.1380.10">
    <property type="entry name" value="Neutral endopeptidase , domain2"/>
    <property type="match status" value="1"/>
</dbReference>
<dbReference type="GO" id="GO:0005886">
    <property type="term" value="C:plasma membrane"/>
    <property type="evidence" value="ECO:0007669"/>
    <property type="project" value="TreeGrafter"/>
</dbReference>
<keyword evidence="6" id="KW-0862">Zinc</keyword>
<dbReference type="Pfam" id="PF05649">
    <property type="entry name" value="Peptidase_M13_N"/>
    <property type="match status" value="1"/>
</dbReference>
<proteinExistence type="inferred from homology"/>
<feature type="region of interest" description="Disordered" evidence="8">
    <location>
        <begin position="1"/>
        <end position="63"/>
    </location>
</feature>
<dbReference type="GO" id="GO:0046872">
    <property type="term" value="F:metal ion binding"/>
    <property type="evidence" value="ECO:0007669"/>
    <property type="project" value="UniProtKB-KW"/>
</dbReference>
<evidence type="ECO:0000259" key="11">
    <source>
        <dbReference type="Pfam" id="PF05649"/>
    </source>
</evidence>
<feature type="domain" description="Peptidase M13 N-terminal" evidence="11">
    <location>
        <begin position="147"/>
        <end position="540"/>
    </location>
</feature>
<evidence type="ECO:0000256" key="1">
    <source>
        <dbReference type="ARBA" id="ARBA00001947"/>
    </source>
</evidence>
<dbReference type="Proteomes" id="UP001497497">
    <property type="component" value="Unassembled WGS sequence"/>
</dbReference>
<comment type="caution">
    <text evidence="12">The sequence shown here is derived from an EMBL/GenBank/DDBJ whole genome shotgun (WGS) entry which is preliminary data.</text>
</comment>
<dbReference type="InterPro" id="IPR008753">
    <property type="entry name" value="Peptidase_M13_N"/>
</dbReference>
<dbReference type="PANTHER" id="PTHR11733">
    <property type="entry name" value="ZINC METALLOPROTEASE FAMILY M13 NEPRILYSIN-RELATED"/>
    <property type="match status" value="1"/>
</dbReference>
<dbReference type="Pfam" id="PF01431">
    <property type="entry name" value="Peptidase_M13"/>
    <property type="match status" value="1"/>
</dbReference>
<evidence type="ECO:0000256" key="5">
    <source>
        <dbReference type="ARBA" id="ARBA00022801"/>
    </source>
</evidence>
<evidence type="ECO:0000256" key="3">
    <source>
        <dbReference type="ARBA" id="ARBA00022670"/>
    </source>
</evidence>
<evidence type="ECO:0000256" key="6">
    <source>
        <dbReference type="ARBA" id="ARBA00022833"/>
    </source>
</evidence>
<comment type="similarity">
    <text evidence="2">Belongs to the peptidase M13 family.</text>
</comment>
<dbReference type="EMBL" id="CAXITT010001028">
    <property type="protein sequence ID" value="CAL1547631.1"/>
    <property type="molecule type" value="Genomic_DNA"/>
</dbReference>
<evidence type="ECO:0000313" key="13">
    <source>
        <dbReference type="Proteomes" id="UP001497497"/>
    </source>
</evidence>
<feature type="transmembrane region" description="Helical" evidence="9">
    <location>
        <begin position="86"/>
        <end position="110"/>
    </location>
</feature>
<dbReference type="InterPro" id="IPR000718">
    <property type="entry name" value="Peptidase_M13"/>
</dbReference>
<organism evidence="12 13">
    <name type="scientific">Lymnaea stagnalis</name>
    <name type="common">Great pond snail</name>
    <name type="synonym">Helix stagnalis</name>
    <dbReference type="NCBI Taxonomy" id="6523"/>
    <lineage>
        <taxon>Eukaryota</taxon>
        <taxon>Metazoa</taxon>
        <taxon>Spiralia</taxon>
        <taxon>Lophotrochozoa</taxon>
        <taxon>Mollusca</taxon>
        <taxon>Gastropoda</taxon>
        <taxon>Heterobranchia</taxon>
        <taxon>Euthyneura</taxon>
        <taxon>Panpulmonata</taxon>
        <taxon>Hygrophila</taxon>
        <taxon>Lymnaeoidea</taxon>
        <taxon>Lymnaeidae</taxon>
        <taxon>Lymnaea</taxon>
    </lineage>
</organism>
<comment type="cofactor">
    <cofactor evidence="1">
        <name>Zn(2+)</name>
        <dbReference type="ChEBI" id="CHEBI:29105"/>
    </cofactor>
</comment>
<reference evidence="12 13" key="1">
    <citation type="submission" date="2024-04" db="EMBL/GenBank/DDBJ databases">
        <authorList>
            <consortium name="Genoscope - CEA"/>
            <person name="William W."/>
        </authorList>
    </citation>
    <scope>NUCLEOTIDE SEQUENCE [LARGE SCALE GENOMIC DNA]</scope>
</reference>
<name>A0AAV2IMW0_LYMST</name>